<dbReference type="PROSITE" id="PS00093">
    <property type="entry name" value="N4_MTASE"/>
    <property type="match status" value="1"/>
</dbReference>
<dbReference type="InterPro" id="IPR001091">
    <property type="entry name" value="RM_Methyltransferase"/>
</dbReference>
<dbReference type="InterPro" id="IPR002941">
    <property type="entry name" value="DNA_methylase_N4/N6"/>
</dbReference>
<comment type="catalytic activity">
    <reaction evidence="7">
        <text>a 2'-deoxycytidine in DNA + S-adenosyl-L-methionine = an N(4)-methyl-2'-deoxycytidine in DNA + S-adenosyl-L-homocysteine + H(+)</text>
        <dbReference type="Rhea" id="RHEA:16857"/>
        <dbReference type="Rhea" id="RHEA-COMP:11369"/>
        <dbReference type="Rhea" id="RHEA-COMP:13674"/>
        <dbReference type="ChEBI" id="CHEBI:15378"/>
        <dbReference type="ChEBI" id="CHEBI:57856"/>
        <dbReference type="ChEBI" id="CHEBI:59789"/>
        <dbReference type="ChEBI" id="CHEBI:85452"/>
        <dbReference type="ChEBI" id="CHEBI:137933"/>
        <dbReference type="EC" id="2.1.1.113"/>
    </reaction>
</comment>
<evidence type="ECO:0000256" key="2">
    <source>
        <dbReference type="ARBA" id="ARBA00022603"/>
    </source>
</evidence>
<dbReference type="GO" id="GO:0009307">
    <property type="term" value="P:DNA restriction-modification system"/>
    <property type="evidence" value="ECO:0007669"/>
    <property type="project" value="UniProtKB-KW"/>
</dbReference>
<keyword evidence="2" id="KW-0489">Methyltransferase</keyword>
<dbReference type="PRINTS" id="PR00508">
    <property type="entry name" value="S21N4MTFRASE"/>
</dbReference>
<dbReference type="InterPro" id="IPR017985">
    <property type="entry name" value="MeTrfase_CN4_CS"/>
</dbReference>
<evidence type="ECO:0000256" key="5">
    <source>
        <dbReference type="ARBA" id="ARBA00022747"/>
    </source>
</evidence>
<dbReference type="GO" id="GO:0003677">
    <property type="term" value="F:DNA binding"/>
    <property type="evidence" value="ECO:0007669"/>
    <property type="project" value="UniProtKB-KW"/>
</dbReference>
<gene>
    <name evidence="10" type="ORF">HMPREF2086_01694</name>
</gene>
<evidence type="ECO:0000313" key="10">
    <source>
        <dbReference type="EMBL" id="ETD22895.1"/>
    </source>
</evidence>
<dbReference type="OrthoDB" id="9773060at2"/>
<evidence type="ECO:0000259" key="9">
    <source>
        <dbReference type="Pfam" id="PF01555"/>
    </source>
</evidence>
<evidence type="ECO:0000313" key="11">
    <source>
        <dbReference type="Proteomes" id="UP000018731"/>
    </source>
</evidence>
<evidence type="ECO:0000256" key="1">
    <source>
        <dbReference type="ARBA" id="ARBA00010203"/>
    </source>
</evidence>
<dbReference type="HOGENOM" id="CLU_024927_2_2_7"/>
<dbReference type="GO" id="GO:0032259">
    <property type="term" value="P:methylation"/>
    <property type="evidence" value="ECO:0007669"/>
    <property type="project" value="UniProtKB-KW"/>
</dbReference>
<reference evidence="10 11" key="1">
    <citation type="journal article" date="2014" name="Genome Announc.">
        <title>Draft genome sequences of six enterohepatic helicobacter species isolated from humans and one from rhesus macaques.</title>
        <authorList>
            <person name="Shen Z."/>
            <person name="Sheh A."/>
            <person name="Young S.K."/>
            <person name="Abouelliel A."/>
            <person name="Ward D.V."/>
            <person name="Earl A.M."/>
            <person name="Fox J.G."/>
        </authorList>
    </citation>
    <scope>NUCLEOTIDE SEQUENCE [LARGE SCALE GENOMIC DNA]</scope>
    <source>
        <strain evidence="10 11">MIT 99-5501</strain>
    </source>
</reference>
<evidence type="ECO:0000256" key="8">
    <source>
        <dbReference type="RuleBase" id="RU362026"/>
    </source>
</evidence>
<evidence type="ECO:0000256" key="3">
    <source>
        <dbReference type="ARBA" id="ARBA00022679"/>
    </source>
</evidence>
<keyword evidence="6" id="KW-0238">DNA-binding</keyword>
<dbReference type="InterPro" id="IPR029063">
    <property type="entry name" value="SAM-dependent_MTases_sf"/>
</dbReference>
<organism evidence="10 11">
    <name type="scientific">Helicobacter macacae MIT 99-5501</name>
    <dbReference type="NCBI Taxonomy" id="1357400"/>
    <lineage>
        <taxon>Bacteria</taxon>
        <taxon>Pseudomonadati</taxon>
        <taxon>Campylobacterota</taxon>
        <taxon>Epsilonproteobacteria</taxon>
        <taxon>Campylobacterales</taxon>
        <taxon>Helicobacteraceae</taxon>
        <taxon>Helicobacter</taxon>
    </lineage>
</organism>
<keyword evidence="3" id="KW-0808">Transferase</keyword>
<dbReference type="SUPFAM" id="SSF53335">
    <property type="entry name" value="S-adenosyl-L-methionine-dependent methyltransferases"/>
    <property type="match status" value="1"/>
</dbReference>
<dbReference type="Pfam" id="PF01555">
    <property type="entry name" value="N6_N4_Mtase"/>
    <property type="match status" value="1"/>
</dbReference>
<name>V8C787_9HELI</name>
<dbReference type="GO" id="GO:0015667">
    <property type="term" value="F:site-specific DNA-methyltransferase (cytosine-N4-specific) activity"/>
    <property type="evidence" value="ECO:0007669"/>
    <property type="project" value="UniProtKB-EC"/>
</dbReference>
<dbReference type="AlphaFoldDB" id="V8C787"/>
<comment type="similarity">
    <text evidence="1">Belongs to the N(4)/N(6)-methyltransferase family. N(4) subfamily.</text>
</comment>
<comment type="caution">
    <text evidence="10">The sequence shown here is derived from an EMBL/GenBank/DDBJ whole genome shotgun (WGS) entry which is preliminary data.</text>
</comment>
<proteinExistence type="inferred from homology"/>
<dbReference type="STRING" id="1357400.HMPREF2086_01694"/>
<dbReference type="PATRIC" id="fig|1357400.3.peg.2276"/>
<keyword evidence="4" id="KW-0949">S-adenosyl-L-methionine</keyword>
<dbReference type="EC" id="2.1.1.-" evidence="8"/>
<keyword evidence="11" id="KW-1185">Reference proteome</keyword>
<dbReference type="Proteomes" id="UP000018731">
    <property type="component" value="Unassembled WGS sequence"/>
</dbReference>
<dbReference type="Gene3D" id="3.40.50.150">
    <property type="entry name" value="Vaccinia Virus protein VP39"/>
    <property type="match status" value="1"/>
</dbReference>
<accession>V8C787</accession>
<evidence type="ECO:0000256" key="7">
    <source>
        <dbReference type="ARBA" id="ARBA00049120"/>
    </source>
</evidence>
<dbReference type="EMBL" id="AZJI01000007">
    <property type="protein sequence ID" value="ETD22895.1"/>
    <property type="molecule type" value="Genomic_DNA"/>
</dbReference>
<dbReference type="eggNOG" id="COG0863">
    <property type="taxonomic scope" value="Bacteria"/>
</dbReference>
<dbReference type="RefSeq" id="WP_023928463.1">
    <property type="nucleotide sequence ID" value="NZ_KI669455.1"/>
</dbReference>
<feature type="domain" description="DNA methylase N-4/N-6" evidence="9">
    <location>
        <begin position="66"/>
        <end position="280"/>
    </location>
</feature>
<keyword evidence="5" id="KW-0680">Restriction system</keyword>
<dbReference type="GO" id="GO:0008170">
    <property type="term" value="F:N-methyltransferase activity"/>
    <property type="evidence" value="ECO:0007669"/>
    <property type="project" value="InterPro"/>
</dbReference>
<sequence length="294" mass="33306">MTLVSHTNSNVIESSTDSVVVAKKIKSTNLKKTKPQKLTPFFNHKNIALYESSVLRRSLLVPQSLDLIITSPPYNVGIEYNSNDDRGEYEVYLAFCEKWLKNCYLWAKDGGRFCLNIPLDKNKGGQQSVGADLTNLAKKIGWKYHSTIVWNEGNISRRTAWGSWLSASAPYVIAPVELILVLYKGEWKKSQKGISDINKDEFMAWTNGLWSFNGESKKRVGHPAPFPRELPKRCIKLFSFVGDVICDPFSGSGTTMIESYLNKRAFVGIEIDKSYCELAKNRFLQTIQKEKGLF</sequence>
<dbReference type="REBASE" id="94939">
    <property type="entry name" value="M.Hma5501ORF1694P"/>
</dbReference>
<evidence type="ECO:0000256" key="6">
    <source>
        <dbReference type="ARBA" id="ARBA00023125"/>
    </source>
</evidence>
<evidence type="ECO:0000256" key="4">
    <source>
        <dbReference type="ARBA" id="ARBA00022691"/>
    </source>
</evidence>
<protein>
    <recommendedName>
        <fullName evidence="8">Methyltransferase</fullName>
        <ecNumber evidence="8">2.1.1.-</ecNumber>
    </recommendedName>
</protein>